<feature type="compositionally biased region" description="Basic and acidic residues" evidence="1">
    <location>
        <begin position="98"/>
        <end position="110"/>
    </location>
</feature>
<organism evidence="2 3">
    <name type="scientific">Pieris brassicae</name>
    <name type="common">White butterfly</name>
    <name type="synonym">Large white butterfly</name>
    <dbReference type="NCBI Taxonomy" id="7116"/>
    <lineage>
        <taxon>Eukaryota</taxon>
        <taxon>Metazoa</taxon>
        <taxon>Ecdysozoa</taxon>
        <taxon>Arthropoda</taxon>
        <taxon>Hexapoda</taxon>
        <taxon>Insecta</taxon>
        <taxon>Pterygota</taxon>
        <taxon>Neoptera</taxon>
        <taxon>Endopterygota</taxon>
        <taxon>Lepidoptera</taxon>
        <taxon>Glossata</taxon>
        <taxon>Ditrysia</taxon>
        <taxon>Papilionoidea</taxon>
        <taxon>Pieridae</taxon>
        <taxon>Pierinae</taxon>
        <taxon>Pieris</taxon>
    </lineage>
</organism>
<reference evidence="2" key="1">
    <citation type="submission" date="2022-05" db="EMBL/GenBank/DDBJ databases">
        <authorList>
            <person name="Okamura Y."/>
        </authorList>
    </citation>
    <scope>NUCLEOTIDE SEQUENCE</scope>
</reference>
<name>A0A9P0TWW0_PIEBR</name>
<feature type="region of interest" description="Disordered" evidence="1">
    <location>
        <begin position="69"/>
        <end position="110"/>
    </location>
</feature>
<comment type="caution">
    <text evidence="2">The sequence shown here is derived from an EMBL/GenBank/DDBJ whole genome shotgun (WGS) entry which is preliminary data.</text>
</comment>
<dbReference type="AlphaFoldDB" id="A0A9P0TWW0"/>
<dbReference type="Proteomes" id="UP001152562">
    <property type="component" value="Unassembled WGS sequence"/>
</dbReference>
<accession>A0A9P0TWW0</accession>
<sequence length="110" mass="12109">MRDALPCKRRDSTAVCIRFPRSPIPQCSDLYAKRGTDGAKTFGPDLTYDQFSSRQGTLSGLRLLSSKFKPNKARDLNAGPQTKSCPSKPPDLMSIRPPPERGHLTDGPHV</sequence>
<evidence type="ECO:0000313" key="2">
    <source>
        <dbReference type="EMBL" id="CAH4037087.1"/>
    </source>
</evidence>
<evidence type="ECO:0000313" key="3">
    <source>
        <dbReference type="Proteomes" id="UP001152562"/>
    </source>
</evidence>
<dbReference type="EMBL" id="CALOZG010000085">
    <property type="protein sequence ID" value="CAH4037087.1"/>
    <property type="molecule type" value="Genomic_DNA"/>
</dbReference>
<keyword evidence="3" id="KW-1185">Reference proteome</keyword>
<evidence type="ECO:0000256" key="1">
    <source>
        <dbReference type="SAM" id="MobiDB-lite"/>
    </source>
</evidence>
<protein>
    <submittedName>
        <fullName evidence="2">Uncharacterized protein</fullName>
    </submittedName>
</protein>
<gene>
    <name evidence="2" type="ORF">PIBRA_LOCUS12821</name>
</gene>
<proteinExistence type="predicted"/>